<evidence type="ECO:0000313" key="2">
    <source>
        <dbReference type="EMBL" id="HAT3899387.1"/>
    </source>
</evidence>
<accession>A0A0P8M0Q8</accession>
<proteinExistence type="predicted"/>
<dbReference type="EMBL" id="LJEB01000041">
    <property type="protein sequence ID" value="KPR55612.1"/>
    <property type="molecule type" value="Genomic_DNA"/>
</dbReference>
<gene>
    <name evidence="4" type="ORF">AN672_10355</name>
    <name evidence="5" type="ORF">HV178_23510</name>
    <name evidence="2" type="ORF">I9Y29_003852</name>
    <name evidence="3" type="ORF">KV121_004713</name>
</gene>
<evidence type="ECO:0000313" key="5">
    <source>
        <dbReference type="EMBL" id="QLV32760.1"/>
    </source>
</evidence>
<dbReference type="EMBL" id="CP056573">
    <property type="protein sequence ID" value="QLV32760.1"/>
    <property type="molecule type" value="Genomic_DNA"/>
</dbReference>
<evidence type="ECO:0000313" key="6">
    <source>
        <dbReference type="Proteomes" id="UP000050520"/>
    </source>
</evidence>
<dbReference type="Pfam" id="PF10948">
    <property type="entry name" value="DUF2635"/>
    <property type="match status" value="1"/>
</dbReference>
<dbReference type="EMBL" id="DAESCB010000025">
    <property type="protein sequence ID" value="HBH7044570.1"/>
    <property type="molecule type" value="Genomic_DNA"/>
</dbReference>
<sequence>MTKKMIKPSRAGLLVRKADGSHLAADGETLPVNAYWLRREKEGDVNITEPPKSRTPKTDKEA</sequence>
<dbReference type="AlphaFoldDB" id="A0A0P8M0Q8"/>
<name>A0A0P8M0Q8_CITFR</name>
<evidence type="ECO:0000313" key="4">
    <source>
        <dbReference type="EMBL" id="KPR55612.1"/>
    </source>
</evidence>
<feature type="region of interest" description="Disordered" evidence="1">
    <location>
        <begin position="40"/>
        <end position="62"/>
    </location>
</feature>
<reference evidence="2" key="5">
    <citation type="submission" date="2020-09" db="EMBL/GenBank/DDBJ databases">
        <authorList>
            <consortium name="NCBI Pathogen Detection Project"/>
        </authorList>
    </citation>
    <scope>NUCLEOTIDE SEQUENCE</scope>
    <source>
        <strain evidence="3">91871</strain>
        <strain evidence="2">O50</strain>
    </source>
</reference>
<dbReference type="EMBL" id="DACSXJ010000028">
    <property type="protein sequence ID" value="HAT3899387.1"/>
    <property type="molecule type" value="Genomic_DNA"/>
</dbReference>
<reference evidence="4 6" key="2">
    <citation type="journal article" date="2017" name="PLoS ONE">
        <title>Genomic and phenotypic characterisation of fluoroquinolone resistance mechanisms in Enterobacteriaceae in Durban, South Africa.</title>
        <authorList>
            <person name="Osei Sekyere J."/>
            <person name="Amoako D.G."/>
        </authorList>
    </citation>
    <scope>NUCLEOTIDE SEQUENCE [LARGE SCALE GENOMIC DNA]</scope>
    <source>
        <strain evidence="4 6">ST62:944112508</strain>
    </source>
</reference>
<dbReference type="InterPro" id="IPR024400">
    <property type="entry name" value="DUF2635"/>
</dbReference>
<reference evidence="2" key="3">
    <citation type="journal article" date="2018" name="Genome Biol.">
        <title>SKESA: strategic k-mer extension for scrupulous assemblies.</title>
        <authorList>
            <person name="Souvorov A."/>
            <person name="Agarwala R."/>
            <person name="Lipman D.J."/>
        </authorList>
    </citation>
    <scope>NUCLEOTIDE SEQUENCE</scope>
    <source>
        <strain evidence="3">91871</strain>
        <strain evidence="2">O50</strain>
    </source>
</reference>
<dbReference type="Proteomes" id="UP000885148">
    <property type="component" value="Unassembled WGS sequence"/>
</dbReference>
<evidence type="ECO:0000313" key="3">
    <source>
        <dbReference type="EMBL" id="HBH7044570.1"/>
    </source>
</evidence>
<evidence type="ECO:0000313" key="7">
    <source>
        <dbReference type="Proteomes" id="UP000512222"/>
    </source>
</evidence>
<dbReference type="Proteomes" id="UP000855471">
    <property type="component" value="Unassembled WGS sequence"/>
</dbReference>
<reference evidence="5" key="6">
    <citation type="journal article" date="2021" name="Microb. Genom.">
        <title>A genomic epidemiological study shows that prevalence of antimicrobial resistance in Enterobacterales is associated with the livestock host, as well as antimicrobial usage.</title>
        <authorList>
            <person name="AbuOun M."/>
            <person name="Jones H."/>
            <person name="Stubberfield E."/>
            <person name="Gilson D."/>
            <person name="Shaw L.P."/>
            <person name="Hubbard A.T.M."/>
            <person name="Chau K.K."/>
            <person name="Sebra R."/>
            <person name="Peto T.E.A."/>
            <person name="Crook D.W."/>
            <person name="Read D.S."/>
            <person name="Gweon H.S."/>
            <person name="Walker A.S."/>
            <person name="Stoesser N."/>
            <person name="Smith R.P."/>
            <person name="Anjum M.F."/>
            <person name="On Behalf Of The Rehab Consortium."/>
        </authorList>
    </citation>
    <scope>NUCLEOTIDE SEQUENCE</scope>
    <source>
        <strain evidence="5">RHBSTW-00370</strain>
    </source>
</reference>
<reference evidence="6" key="1">
    <citation type="submission" date="2015-09" db="EMBL/GenBank/DDBJ databases">
        <title>Prevalence of NDMs in South Africa.</title>
        <authorList>
            <person name="Osei Sekyere J."/>
            <person name="Govinden U."/>
            <person name="Essack S."/>
            <person name="Haldorsen B."/>
            <person name="Samuelsen O."/>
            <person name="Aasnaes B."/>
            <person name="Sundsfjord A."/>
        </authorList>
    </citation>
    <scope>NUCLEOTIDE SEQUENCE [LARGE SCALE GENOMIC DNA]</scope>
    <source>
        <strain evidence="6">ST62:944112508</strain>
    </source>
</reference>
<dbReference type="RefSeq" id="WP_016239599.1">
    <property type="nucleotide sequence ID" value="NZ_AP028314.1"/>
</dbReference>
<evidence type="ECO:0000256" key="1">
    <source>
        <dbReference type="SAM" id="MobiDB-lite"/>
    </source>
</evidence>
<dbReference type="Proteomes" id="UP000050520">
    <property type="component" value="Unassembled WGS sequence"/>
</dbReference>
<protein>
    <submittedName>
        <fullName evidence="2">DUF2635 domain-containing protein</fullName>
    </submittedName>
</protein>
<dbReference type="Proteomes" id="UP000512222">
    <property type="component" value="Chromosome"/>
</dbReference>
<organism evidence="2">
    <name type="scientific">Citrobacter freundii</name>
    <dbReference type="NCBI Taxonomy" id="546"/>
    <lineage>
        <taxon>Bacteria</taxon>
        <taxon>Pseudomonadati</taxon>
        <taxon>Pseudomonadota</taxon>
        <taxon>Gammaproteobacteria</taxon>
        <taxon>Enterobacterales</taxon>
        <taxon>Enterobacteriaceae</taxon>
        <taxon>Citrobacter</taxon>
        <taxon>Citrobacter freundii complex</taxon>
    </lineage>
</organism>
<reference evidence="7" key="4">
    <citation type="submission" date="2020-06" db="EMBL/GenBank/DDBJ databases">
        <title>REHAB project genomes.</title>
        <authorList>
            <person name="Shaw L.P."/>
        </authorList>
    </citation>
    <scope>NUCLEOTIDE SEQUENCE [LARGE SCALE GENOMIC DNA]</scope>
    <source>
        <strain evidence="7">RHBSTW-00370</strain>
    </source>
</reference>